<dbReference type="PROSITE" id="PS51005">
    <property type="entry name" value="NAC"/>
    <property type="match status" value="1"/>
</dbReference>
<evidence type="ECO:0000256" key="2">
    <source>
        <dbReference type="ARBA" id="ARBA00023125"/>
    </source>
</evidence>
<dbReference type="GO" id="GO:0003700">
    <property type="term" value="F:DNA-binding transcription factor activity"/>
    <property type="evidence" value="ECO:0007669"/>
    <property type="project" value="TreeGrafter"/>
</dbReference>
<dbReference type="EMBL" id="CM029051">
    <property type="protein sequence ID" value="KAG2564087.1"/>
    <property type="molecule type" value="Genomic_DNA"/>
</dbReference>
<proteinExistence type="predicted"/>
<accession>A0A8T0PP09</accession>
<evidence type="ECO:0000256" key="3">
    <source>
        <dbReference type="ARBA" id="ARBA00023163"/>
    </source>
</evidence>
<keyword evidence="3" id="KW-0804">Transcription</keyword>
<dbReference type="GO" id="GO:0043565">
    <property type="term" value="F:sequence-specific DNA binding"/>
    <property type="evidence" value="ECO:0007669"/>
    <property type="project" value="TreeGrafter"/>
</dbReference>
<dbReference type="Pfam" id="PF07887">
    <property type="entry name" value="Calmodulin_bind"/>
    <property type="match status" value="2"/>
</dbReference>
<dbReference type="Gene3D" id="2.170.150.80">
    <property type="entry name" value="NAC domain"/>
    <property type="match status" value="1"/>
</dbReference>
<dbReference type="GO" id="GO:0005516">
    <property type="term" value="F:calmodulin binding"/>
    <property type="evidence" value="ECO:0007669"/>
    <property type="project" value="InterPro"/>
</dbReference>
<organism evidence="7 8">
    <name type="scientific">Panicum virgatum</name>
    <name type="common">Blackwell switchgrass</name>
    <dbReference type="NCBI Taxonomy" id="38727"/>
    <lineage>
        <taxon>Eukaryota</taxon>
        <taxon>Viridiplantae</taxon>
        <taxon>Streptophyta</taxon>
        <taxon>Embryophyta</taxon>
        <taxon>Tracheophyta</taxon>
        <taxon>Spermatophyta</taxon>
        <taxon>Magnoliopsida</taxon>
        <taxon>Liliopsida</taxon>
        <taxon>Poales</taxon>
        <taxon>Poaceae</taxon>
        <taxon>PACMAD clade</taxon>
        <taxon>Panicoideae</taxon>
        <taxon>Panicodae</taxon>
        <taxon>Paniceae</taxon>
        <taxon>Panicinae</taxon>
        <taxon>Panicum</taxon>
        <taxon>Panicum sect. Hiantes</taxon>
    </lineage>
</organism>
<dbReference type="AlphaFoldDB" id="A0A8T0PP09"/>
<dbReference type="GO" id="GO:0080142">
    <property type="term" value="P:regulation of salicylic acid biosynthetic process"/>
    <property type="evidence" value="ECO:0007669"/>
    <property type="project" value="TreeGrafter"/>
</dbReference>
<dbReference type="GO" id="GO:0005634">
    <property type="term" value="C:nucleus"/>
    <property type="evidence" value="ECO:0007669"/>
    <property type="project" value="TreeGrafter"/>
</dbReference>
<keyword evidence="2" id="KW-0238">DNA-binding</keyword>
<keyword evidence="4" id="KW-0539">Nucleus</keyword>
<comment type="caution">
    <text evidence="7">The sequence shown here is derived from an EMBL/GenBank/DDBJ whole genome shotgun (WGS) entry which is preliminary data.</text>
</comment>
<dbReference type="Proteomes" id="UP000823388">
    <property type="component" value="Chromosome 8K"/>
</dbReference>
<reference evidence="7" key="1">
    <citation type="submission" date="2020-05" db="EMBL/GenBank/DDBJ databases">
        <title>WGS assembly of Panicum virgatum.</title>
        <authorList>
            <person name="Lovell J.T."/>
            <person name="Jenkins J."/>
            <person name="Shu S."/>
            <person name="Juenger T.E."/>
            <person name="Schmutz J."/>
        </authorList>
    </citation>
    <scope>NUCLEOTIDE SEQUENCE</scope>
    <source>
        <strain evidence="7">AP13</strain>
    </source>
</reference>
<dbReference type="PANTHER" id="PTHR31713">
    <property type="entry name" value="OS02G0177800 PROTEIN"/>
    <property type="match status" value="1"/>
</dbReference>
<keyword evidence="1" id="KW-0805">Transcription regulation</keyword>
<dbReference type="InterPro" id="IPR036093">
    <property type="entry name" value="NAC_dom_sf"/>
</dbReference>
<dbReference type="InterPro" id="IPR003441">
    <property type="entry name" value="NAC-dom"/>
</dbReference>
<feature type="compositionally biased region" description="Basic and acidic residues" evidence="5">
    <location>
        <begin position="56"/>
        <end position="80"/>
    </location>
</feature>
<dbReference type="SUPFAM" id="SSF101941">
    <property type="entry name" value="NAC domain"/>
    <property type="match status" value="1"/>
</dbReference>
<keyword evidence="8" id="KW-1185">Reference proteome</keyword>
<evidence type="ECO:0000259" key="6">
    <source>
        <dbReference type="PROSITE" id="PS51005"/>
    </source>
</evidence>
<evidence type="ECO:0000256" key="5">
    <source>
        <dbReference type="SAM" id="MobiDB-lite"/>
    </source>
</evidence>
<dbReference type="InterPro" id="IPR012416">
    <property type="entry name" value="CBP60"/>
</dbReference>
<name>A0A8T0PP09_PANVG</name>
<evidence type="ECO:0000256" key="4">
    <source>
        <dbReference type="ARBA" id="ARBA00023242"/>
    </source>
</evidence>
<dbReference type="InterPro" id="IPR046831">
    <property type="entry name" value="Calmodulin_bind_N"/>
</dbReference>
<evidence type="ECO:0000313" key="8">
    <source>
        <dbReference type="Proteomes" id="UP000823388"/>
    </source>
</evidence>
<dbReference type="Pfam" id="PF02365">
    <property type="entry name" value="NAM"/>
    <property type="match status" value="1"/>
</dbReference>
<protein>
    <recommendedName>
        <fullName evidence="6">NAC domain-containing protein</fullName>
    </recommendedName>
</protein>
<evidence type="ECO:0000256" key="1">
    <source>
        <dbReference type="ARBA" id="ARBA00023015"/>
    </source>
</evidence>
<feature type="region of interest" description="Disordered" evidence="5">
    <location>
        <begin position="115"/>
        <end position="136"/>
    </location>
</feature>
<feature type="region of interest" description="Disordered" evidence="5">
    <location>
        <begin position="1"/>
        <end position="80"/>
    </location>
</feature>
<evidence type="ECO:0000313" key="7">
    <source>
        <dbReference type="EMBL" id="KAG2564087.1"/>
    </source>
</evidence>
<sequence>MAKKKKRWTEDESSSSSSSSTDDLPTEEARCRRSRSQAQRQRDARKKKSEVIHILTELKEEMRKQSKKLTESKDDTSEIRKQLEKLTESYNDQSKKLEKLTESHSDLCKQLELHTKGTSGDDSAASRSQSNQVQQPRYKLKFTSEVTEKIEKGQSIDISVALVEYNNEDQTVEDEPLASAIVELVVVNAEFNQHDNQYNWSREDFERNIKKARQPNSAAGGVDQSVKSIVSNGRFNLAHGVKSHSGSKIFSNSSNKKVRLGVMVVSPTEERVLEGLSNPFFVRGHDRPNRQAIDEMLASYDFTDQNAMGNNFLGAPGNNGLLSSALVGIGTGQNFMGDDHVPFHAIGTEFNTNQTALPVHLILDTPNVELRKRRWDLLEQLMPLYSCQHKSIKSVLPTMRLMSEKTPRRGGVLIEPLEPDDSDERRPLKRMMHNKYRLRFVNKVCETYYTREQIKAYDGNHLKVALFDENNTRITYGPLSSASVEVVALHGDFSVDGDQDYWTWDEFSRGIVCPRPGKEGSVLGGDLILALDDGEACLADAFFQVTSFVARTGKFKMGVKMLASGRQDERIQEGISEAFWVKDRRVGDLPPGFRFQPTDEELIVHYLCKRAAAKPCPIPIVAELDIYQFDPWDLPAKGVNGGEGVWYFFSPSTHKYGNSSRPCRAAGSGYWNVVGTDKDIFSSTADGEVLGMYKTLVFYRGRWPRGQKTTWFMKEYRRLPADGTKVSPSTSSMMLDESRVLCKIFQKTDQLPPVQFM</sequence>
<feature type="domain" description="NAC" evidence="6">
    <location>
        <begin position="589"/>
        <end position="747"/>
    </location>
</feature>
<dbReference type="PANTHER" id="PTHR31713:SF80">
    <property type="entry name" value="HMA DOMAIN-CONTAINING PROTEIN"/>
    <property type="match status" value="1"/>
</dbReference>
<feature type="compositionally biased region" description="Polar residues" evidence="5">
    <location>
        <begin position="116"/>
        <end position="135"/>
    </location>
</feature>
<gene>
    <name evidence="7" type="ORF">PVAP13_8KG251930</name>
</gene>